<dbReference type="PANTHER" id="PTHR33627:SF1">
    <property type="entry name" value="TRANSPOSASE"/>
    <property type="match status" value="1"/>
</dbReference>
<gene>
    <name evidence="3" type="ORF">SAMN05421874_109112</name>
</gene>
<dbReference type="EMBL" id="FNFB01000009">
    <property type="protein sequence ID" value="SDK62492.1"/>
    <property type="molecule type" value="Genomic_DNA"/>
</dbReference>
<feature type="region of interest" description="Disordered" evidence="1">
    <location>
        <begin position="440"/>
        <end position="470"/>
    </location>
</feature>
<dbReference type="Proteomes" id="UP000198683">
    <property type="component" value="Unassembled WGS sequence"/>
</dbReference>
<dbReference type="InterPro" id="IPR012337">
    <property type="entry name" value="RNaseH-like_sf"/>
</dbReference>
<organism evidence="3 4">
    <name type="scientific">Nonomuraea maritima</name>
    <dbReference type="NCBI Taxonomy" id="683260"/>
    <lineage>
        <taxon>Bacteria</taxon>
        <taxon>Bacillati</taxon>
        <taxon>Actinomycetota</taxon>
        <taxon>Actinomycetes</taxon>
        <taxon>Streptosporangiales</taxon>
        <taxon>Streptosporangiaceae</taxon>
        <taxon>Nonomuraea</taxon>
    </lineage>
</organism>
<keyword evidence="4" id="KW-1185">Reference proteome</keyword>
<dbReference type="InterPro" id="IPR038721">
    <property type="entry name" value="IS701-like_DDE_dom"/>
</dbReference>
<feature type="domain" description="Transposase IS701-like DDE" evidence="2">
    <location>
        <begin position="26"/>
        <end position="236"/>
    </location>
</feature>
<dbReference type="STRING" id="683260.SAMN05421874_109112"/>
<dbReference type="AlphaFoldDB" id="A0A1G9DF57"/>
<evidence type="ECO:0000256" key="1">
    <source>
        <dbReference type="SAM" id="MobiDB-lite"/>
    </source>
</evidence>
<sequence>MAVADTVDPDGWMVTFNDLMGRIAGRFGRVEPRRTATAYVRGLLSDLGRKNCWNLAEHAGLSGPQAMQRLLRTACWDADAVRDDVRGYVAEQLGEDGVLIVDETGFLKKGSRSAGVQRQYTGTAGRIENSQVGVFLAYATARGRALVDRRLYLPEHSWLADPARCAQAGVPEEAAFATKPALAAEMIAAALDTGLSARWVSGDEVYGQDPRLRALLERRRVGYVLAIAGNRRVNLAGLDRSAAGVAAGVADRHWHRYRAGQGAKGPRWYAWAWARIDEPDPECEGYRWLLIRRNLISGELAFYRCYAPTPMPLMALVKIAGIRWAVEESFQAAKGQVGLDHYQVRGWRAWYRHVTLAMLALPFLATLAALQHASDEEHIALTMPEIRRVAGQPRSEPLSHYPAGPALVTMAPPPSSHRPPLPLPAQITAVIAKCHWSTRLESDADPSASPTSGSPRKRSRPHTWKTGPQK</sequence>
<proteinExistence type="predicted"/>
<evidence type="ECO:0000313" key="3">
    <source>
        <dbReference type="EMBL" id="SDK62492.1"/>
    </source>
</evidence>
<dbReference type="PANTHER" id="PTHR33627">
    <property type="entry name" value="TRANSPOSASE"/>
    <property type="match status" value="1"/>
</dbReference>
<evidence type="ECO:0000259" key="2">
    <source>
        <dbReference type="Pfam" id="PF13546"/>
    </source>
</evidence>
<dbReference type="NCBIfam" id="NF033540">
    <property type="entry name" value="transpos_IS701"/>
    <property type="match status" value="1"/>
</dbReference>
<reference evidence="3 4" key="1">
    <citation type="submission" date="2016-10" db="EMBL/GenBank/DDBJ databases">
        <authorList>
            <person name="de Groot N.N."/>
        </authorList>
    </citation>
    <scope>NUCLEOTIDE SEQUENCE [LARGE SCALE GENOMIC DNA]</scope>
    <source>
        <strain evidence="3 4">CGMCC 4.5681</strain>
    </source>
</reference>
<evidence type="ECO:0000313" key="4">
    <source>
        <dbReference type="Proteomes" id="UP000198683"/>
    </source>
</evidence>
<dbReference type="InterPro" id="IPR039365">
    <property type="entry name" value="IS701-like"/>
</dbReference>
<protein>
    <submittedName>
        <fullName evidence="3">SRSO17 transposase</fullName>
    </submittedName>
</protein>
<dbReference type="SUPFAM" id="SSF53098">
    <property type="entry name" value="Ribonuclease H-like"/>
    <property type="match status" value="1"/>
</dbReference>
<dbReference type="Pfam" id="PF13546">
    <property type="entry name" value="DDE_5"/>
    <property type="match status" value="1"/>
</dbReference>
<accession>A0A1G9DF57</accession>
<name>A0A1G9DF57_9ACTN</name>